<dbReference type="EMBL" id="JARQWQ010000079">
    <property type="protein sequence ID" value="KAK2553296.1"/>
    <property type="molecule type" value="Genomic_DNA"/>
</dbReference>
<feature type="region of interest" description="Disordered" evidence="1">
    <location>
        <begin position="1"/>
        <end position="115"/>
    </location>
</feature>
<comment type="caution">
    <text evidence="2">The sequence shown here is derived from an EMBL/GenBank/DDBJ whole genome shotgun (WGS) entry which is preliminary data.</text>
</comment>
<evidence type="ECO:0000256" key="1">
    <source>
        <dbReference type="SAM" id="MobiDB-lite"/>
    </source>
</evidence>
<feature type="region of interest" description="Disordered" evidence="1">
    <location>
        <begin position="138"/>
        <end position="306"/>
    </location>
</feature>
<evidence type="ECO:0000313" key="3">
    <source>
        <dbReference type="Proteomes" id="UP001249851"/>
    </source>
</evidence>
<feature type="compositionally biased region" description="Basic and acidic residues" evidence="1">
    <location>
        <begin position="72"/>
        <end position="83"/>
    </location>
</feature>
<reference evidence="2" key="2">
    <citation type="journal article" date="2023" name="Science">
        <title>Genomic signatures of disease resistance in endangered staghorn corals.</title>
        <authorList>
            <person name="Vollmer S.V."/>
            <person name="Selwyn J.D."/>
            <person name="Despard B.A."/>
            <person name="Roesel C.L."/>
        </authorList>
    </citation>
    <scope>NUCLEOTIDE SEQUENCE</scope>
    <source>
        <strain evidence="2">K2</strain>
    </source>
</reference>
<gene>
    <name evidence="2" type="ORF">P5673_025504</name>
</gene>
<evidence type="ECO:0000313" key="2">
    <source>
        <dbReference type="EMBL" id="KAK2553296.1"/>
    </source>
</evidence>
<protein>
    <submittedName>
        <fullName evidence="2">Uncharacterized protein</fullName>
    </submittedName>
</protein>
<feature type="compositionally biased region" description="Basic and acidic residues" evidence="1">
    <location>
        <begin position="138"/>
        <end position="163"/>
    </location>
</feature>
<keyword evidence="3" id="KW-1185">Reference proteome</keyword>
<feature type="compositionally biased region" description="Polar residues" evidence="1">
    <location>
        <begin position="102"/>
        <end position="115"/>
    </location>
</feature>
<sequence>MPPINTSQDQFLPSQNRGVGIDGDEMPLINTSQDQFLPSQNQGVSIKQHSSSSSTNIETAMGSFGRQGPPFSRDDQGKDDVASECKAIAARNTSDSVEDESAVQTRSDTTVSDINNTNLLSSEMALKLDEEHIQTITETHPDNQLADRHLGLEDETNETEKHKIVNSNKGSSRDAAAAVTQTSSDKAATDSPSPPEDHPGKPQAGKSPVVSASYKMKEQKSKITKITVISVGRVTRQTGKRNQSSNVSSSTKENRKREQNQEMLGTQTESLNFSSDAQQEEKTQHTTSAKAKKSEKEQSDSQQSLP</sequence>
<name>A0AAD9Q2R4_ACRCE</name>
<feature type="compositionally biased region" description="Polar residues" evidence="1">
    <location>
        <begin position="29"/>
        <end position="58"/>
    </location>
</feature>
<feature type="compositionally biased region" description="Polar residues" evidence="1">
    <location>
        <begin position="261"/>
        <end position="277"/>
    </location>
</feature>
<feature type="compositionally biased region" description="Polar residues" evidence="1">
    <location>
        <begin position="1"/>
        <end position="17"/>
    </location>
</feature>
<dbReference type="Proteomes" id="UP001249851">
    <property type="component" value="Unassembled WGS sequence"/>
</dbReference>
<reference evidence="2" key="1">
    <citation type="journal article" date="2023" name="G3 (Bethesda)">
        <title>Whole genome assembly and annotation of the endangered Caribbean coral Acropora cervicornis.</title>
        <authorList>
            <person name="Selwyn J.D."/>
            <person name="Vollmer S.V."/>
        </authorList>
    </citation>
    <scope>NUCLEOTIDE SEQUENCE</scope>
    <source>
        <strain evidence="2">K2</strain>
    </source>
</reference>
<accession>A0AAD9Q2R4</accession>
<organism evidence="2 3">
    <name type="scientific">Acropora cervicornis</name>
    <name type="common">Staghorn coral</name>
    <dbReference type="NCBI Taxonomy" id="6130"/>
    <lineage>
        <taxon>Eukaryota</taxon>
        <taxon>Metazoa</taxon>
        <taxon>Cnidaria</taxon>
        <taxon>Anthozoa</taxon>
        <taxon>Hexacorallia</taxon>
        <taxon>Scleractinia</taxon>
        <taxon>Astrocoeniina</taxon>
        <taxon>Acroporidae</taxon>
        <taxon>Acropora</taxon>
    </lineage>
</organism>
<feature type="compositionally biased region" description="Polar residues" evidence="1">
    <location>
        <begin position="235"/>
        <end position="251"/>
    </location>
</feature>
<proteinExistence type="predicted"/>
<dbReference type="AlphaFoldDB" id="A0AAD9Q2R4"/>